<evidence type="ECO:0000313" key="3">
    <source>
        <dbReference type="EMBL" id="OBZ89532.1"/>
    </source>
</evidence>
<dbReference type="Gene3D" id="1.10.10.10">
    <property type="entry name" value="Winged helix-like DNA-binding domain superfamily/Winged helix DNA-binding domain"/>
    <property type="match status" value="1"/>
</dbReference>
<dbReference type="STRING" id="101091.A0A1C7NK71"/>
<dbReference type="SMART" id="SM00315">
    <property type="entry name" value="RGS"/>
    <property type="match status" value="1"/>
</dbReference>
<dbReference type="OrthoDB" id="196547at2759"/>
<dbReference type="Gene3D" id="1.10.167.10">
    <property type="entry name" value="Regulator of G-protein Signalling 4, domain 2"/>
    <property type="match status" value="1"/>
</dbReference>
<dbReference type="InterPro" id="IPR044926">
    <property type="entry name" value="RGS_subdomain_2"/>
</dbReference>
<dbReference type="FunCoup" id="A0A1C7NK71">
    <property type="interactions" value="15"/>
</dbReference>
<dbReference type="InterPro" id="IPR058855">
    <property type="entry name" value="RGS1/SST2-like_Fungal-DR"/>
</dbReference>
<dbReference type="PROSITE" id="PS50132">
    <property type="entry name" value="RGS"/>
    <property type="match status" value="1"/>
</dbReference>
<evidence type="ECO:0000313" key="4">
    <source>
        <dbReference type="Proteomes" id="UP000093000"/>
    </source>
</evidence>
<dbReference type="PANTHER" id="PTHR10845">
    <property type="entry name" value="REGULATOR OF G PROTEIN SIGNALING"/>
    <property type="match status" value="1"/>
</dbReference>
<dbReference type="Pfam" id="PF00615">
    <property type="entry name" value="RGS"/>
    <property type="match status" value="1"/>
</dbReference>
<dbReference type="InterPro" id="IPR036305">
    <property type="entry name" value="RGS_sf"/>
</dbReference>
<keyword evidence="4" id="KW-1185">Reference proteome</keyword>
<sequence length="727" mass="83302">MNTSNAHNSILRFTLDGRPSIEDIHDLFSILMSQLKCSTHKFMFRSYPNSFTSEQAIAVLISLNFTKTFQSNHYNLTARIVSNAFSNADTMNVSMSKALIQQFLWSRLILNATESRNRTYKDKGIWKISSKGLCILQDFCARTKTSLDKFDQHINDSAQLMFLVQIERTKDNDRLNSKRRHMASLFSIMIASLPLKKDYETSKSGFHSDQTSFTEDCQFNSSKNSTYSGHESPSSFKELLFADYFTNINILPNDMLVCTNGDNQQFVRSLESSQQKILLQNLEPSSNKLQMRTIFTSLICCNWLVEYCTVASIDEAESIMTDFMHLGWIAYHEEKNRFLHQIEASNSVTLSLTKSGMKAVVDMSIERYKDSQNMQLCSQQFDKLCMLERDNSEYDVFKRQDHVTSSASSTTSSVPHSGPAFLSQANEEKEKYYAKLRLPALSMHTTSSNSSMASSSSDDSFKVNSIFDIRSLSISPSISSFSFSNSKTDECEGPAHSNSHPIDYERKDTNADKLHLVLSNPYLRSLFRDFLDEHRCGELIEFWIDYQQFSQKYQEQKVASPSASLEQFLEDAFLFWETYLKPNSQFEVNIDIDLRNEMAREMPNIMTVVGTTSPNHLKTNILISTCPTAHAINTVKAWFEKANNQISNLMVTNFLTKFTCTTQYKTLLKLLQQKQAGQYNEESDSMLQTNLRRRSTAIQHSPRSAKELNYFPSPPRRQDSPKEILHL</sequence>
<comment type="caution">
    <text evidence="3">The sequence shown here is derived from an EMBL/GenBank/DDBJ whole genome shotgun (WGS) entry which is preliminary data.</text>
</comment>
<protein>
    <recommendedName>
        <fullName evidence="2">RGS domain-containing protein</fullName>
    </recommendedName>
</protein>
<dbReference type="SUPFAM" id="SSF48097">
    <property type="entry name" value="Regulator of G-protein signaling, RGS"/>
    <property type="match status" value="1"/>
</dbReference>
<evidence type="ECO:0000256" key="1">
    <source>
        <dbReference type="SAM" id="MobiDB-lite"/>
    </source>
</evidence>
<reference evidence="3 4" key="1">
    <citation type="submission" date="2016-03" db="EMBL/GenBank/DDBJ databases">
        <title>Choanephora cucurbitarum.</title>
        <authorList>
            <person name="Min B."/>
            <person name="Park H."/>
            <person name="Park J.-H."/>
            <person name="Shin H.-D."/>
            <person name="Choi I.-G."/>
        </authorList>
    </citation>
    <scope>NUCLEOTIDE SEQUENCE [LARGE SCALE GENOMIC DNA]</scope>
    <source>
        <strain evidence="3 4">KUS-F28377</strain>
    </source>
</reference>
<proteinExistence type="predicted"/>
<dbReference type="InterPro" id="IPR016137">
    <property type="entry name" value="RGS"/>
</dbReference>
<feature type="region of interest" description="Disordered" evidence="1">
    <location>
        <begin position="694"/>
        <end position="727"/>
    </location>
</feature>
<dbReference type="PANTHER" id="PTHR10845:SF192">
    <property type="entry name" value="DOUBLE HIT, ISOFORM B"/>
    <property type="match status" value="1"/>
</dbReference>
<dbReference type="EMBL" id="LUGH01000090">
    <property type="protein sequence ID" value="OBZ89532.1"/>
    <property type="molecule type" value="Genomic_DNA"/>
</dbReference>
<gene>
    <name evidence="3" type="ORF">A0J61_02410</name>
</gene>
<evidence type="ECO:0000259" key="2">
    <source>
        <dbReference type="PROSITE" id="PS50132"/>
    </source>
</evidence>
<dbReference type="AlphaFoldDB" id="A0A1C7NK71"/>
<dbReference type="InterPro" id="IPR036388">
    <property type="entry name" value="WH-like_DNA-bd_sf"/>
</dbReference>
<dbReference type="Proteomes" id="UP000093000">
    <property type="component" value="Unassembled WGS sequence"/>
</dbReference>
<name>A0A1C7NK71_9FUNG</name>
<organism evidence="3 4">
    <name type="scientific">Choanephora cucurbitarum</name>
    <dbReference type="NCBI Taxonomy" id="101091"/>
    <lineage>
        <taxon>Eukaryota</taxon>
        <taxon>Fungi</taxon>
        <taxon>Fungi incertae sedis</taxon>
        <taxon>Mucoromycota</taxon>
        <taxon>Mucoromycotina</taxon>
        <taxon>Mucoromycetes</taxon>
        <taxon>Mucorales</taxon>
        <taxon>Mucorineae</taxon>
        <taxon>Choanephoraceae</taxon>
        <taxon>Choanephoroideae</taxon>
        <taxon>Choanephora</taxon>
    </lineage>
</organism>
<feature type="compositionally biased region" description="Basic and acidic residues" evidence="1">
    <location>
        <begin position="716"/>
        <end position="727"/>
    </location>
</feature>
<accession>A0A1C7NK71</accession>
<dbReference type="InParanoid" id="A0A1C7NK71"/>
<feature type="domain" description="RGS" evidence="2">
    <location>
        <begin position="513"/>
        <end position="668"/>
    </location>
</feature>
<dbReference type="Pfam" id="PF25889">
    <property type="entry name" value="WHD_Fungal_DR"/>
    <property type="match status" value="1"/>
</dbReference>